<keyword evidence="3" id="KW-1185">Reference proteome</keyword>
<evidence type="ECO:0000313" key="3">
    <source>
        <dbReference type="Proteomes" id="UP000823388"/>
    </source>
</evidence>
<proteinExistence type="predicted"/>
<gene>
    <name evidence="2" type="ORF">PVAP13_6KG242406</name>
</gene>
<dbReference type="Proteomes" id="UP000823388">
    <property type="component" value="Chromosome 6K"/>
</dbReference>
<protein>
    <submittedName>
        <fullName evidence="2">Uncharacterized protein</fullName>
    </submittedName>
</protein>
<dbReference type="AlphaFoldDB" id="A0A8T0RAK3"/>
<sequence>MLEGNTDNTDDGATVSPLSARKKRKRDMERIRFATMSSEKRTERNIKQRERYNSNKKGVNVGKPNYDSGIWEPDDEMLAAQEEEDLDCKAPDDCEFDLDVLTDDEARVYHSNDVQFSTIREPEVVILDSDPYGRVYNDLPAEHLVLRKVPICEYCGAIRFPSEGPGFCCRQGKVNIVNTPVPDDLQRLFTSQTDRDALYFRKKIFSISTLISLSQALELPWIVGSLLQLELVSILSKCMVRFITDWTS</sequence>
<evidence type="ECO:0000256" key="1">
    <source>
        <dbReference type="SAM" id="MobiDB-lite"/>
    </source>
</evidence>
<organism evidence="2 3">
    <name type="scientific">Panicum virgatum</name>
    <name type="common">Blackwell switchgrass</name>
    <dbReference type="NCBI Taxonomy" id="38727"/>
    <lineage>
        <taxon>Eukaryota</taxon>
        <taxon>Viridiplantae</taxon>
        <taxon>Streptophyta</taxon>
        <taxon>Embryophyta</taxon>
        <taxon>Tracheophyta</taxon>
        <taxon>Spermatophyta</taxon>
        <taxon>Magnoliopsida</taxon>
        <taxon>Liliopsida</taxon>
        <taxon>Poales</taxon>
        <taxon>Poaceae</taxon>
        <taxon>PACMAD clade</taxon>
        <taxon>Panicoideae</taxon>
        <taxon>Panicodae</taxon>
        <taxon>Paniceae</taxon>
        <taxon>Panicinae</taxon>
        <taxon>Panicum</taxon>
        <taxon>Panicum sect. Hiantes</taxon>
    </lineage>
</organism>
<comment type="caution">
    <text evidence="2">The sequence shown here is derived from an EMBL/GenBank/DDBJ whole genome shotgun (WGS) entry which is preliminary data.</text>
</comment>
<dbReference type="EMBL" id="CM029047">
    <property type="protein sequence ID" value="KAG2582524.1"/>
    <property type="molecule type" value="Genomic_DNA"/>
</dbReference>
<feature type="compositionally biased region" description="Basic and acidic residues" evidence="1">
    <location>
        <begin position="26"/>
        <end position="53"/>
    </location>
</feature>
<reference evidence="2 3" key="1">
    <citation type="submission" date="2020-05" db="EMBL/GenBank/DDBJ databases">
        <title>WGS assembly of Panicum virgatum.</title>
        <authorList>
            <person name="Lovell J.T."/>
            <person name="Jenkins J."/>
            <person name="Shu S."/>
            <person name="Juenger T.E."/>
            <person name="Schmutz J."/>
        </authorList>
    </citation>
    <scope>NUCLEOTIDE SEQUENCE [LARGE SCALE GENOMIC DNA]</scope>
    <source>
        <strain evidence="3">cv. AP13</strain>
    </source>
</reference>
<accession>A0A8T0RAK3</accession>
<name>A0A8T0RAK3_PANVG</name>
<evidence type="ECO:0000313" key="2">
    <source>
        <dbReference type="EMBL" id="KAG2582524.1"/>
    </source>
</evidence>
<feature type="region of interest" description="Disordered" evidence="1">
    <location>
        <begin position="1"/>
        <end position="68"/>
    </location>
</feature>